<sequence length="296" mass="33435">MKLSVSMITFQGASYLKAQMDSILGQSVPVHEIIVCDDGSTDGTREILASYVAEYPQIQLHFNEKNLGTVANMQQCLRKTTGDLVFLADQDDVWLPTKVEKMLAFFQQNPEADAVFSNADIIDEVGETQFGMTLWDIIGFPYGQVDLTDFETRVDNVVTGAGLAFKRNPELLEKDIPKIPGLLHDGWIGLHFAAKNTLNANPEKLFQYRSHANQQVGGKIKERQALLDFNLAIYDGVPVMKDFATWKAAMKRLYTNLDLPYMDKAKIQDQIDLYAEYGKTYFQLRASLFLFVKAIR</sequence>
<dbReference type="OrthoDB" id="9802649at2"/>
<dbReference type="Gene3D" id="3.90.550.10">
    <property type="entry name" value="Spore Coat Polysaccharide Biosynthesis Protein SpsA, Chain A"/>
    <property type="match status" value="1"/>
</dbReference>
<dbReference type="InterPro" id="IPR001173">
    <property type="entry name" value="Glyco_trans_2-like"/>
</dbReference>
<accession>A0A4Q9BHE7</accession>
<name>A0A4Q9BHE7_9BACT</name>
<dbReference type="RefSeq" id="WP_130922241.1">
    <property type="nucleotide sequence ID" value="NZ_SEWY01000001.1"/>
</dbReference>
<comment type="caution">
    <text evidence="2">The sequence shown here is derived from an EMBL/GenBank/DDBJ whole genome shotgun (WGS) entry which is preliminary data.</text>
</comment>
<organism evidence="2 3">
    <name type="scientific">Aquirufa antheringensis</name>
    <dbReference type="NCBI Taxonomy" id="2516559"/>
    <lineage>
        <taxon>Bacteria</taxon>
        <taxon>Pseudomonadati</taxon>
        <taxon>Bacteroidota</taxon>
        <taxon>Cytophagia</taxon>
        <taxon>Cytophagales</taxon>
        <taxon>Flectobacillaceae</taxon>
        <taxon>Aquirufa</taxon>
    </lineage>
</organism>
<evidence type="ECO:0000313" key="2">
    <source>
        <dbReference type="EMBL" id="TBH75033.1"/>
    </source>
</evidence>
<proteinExistence type="predicted"/>
<reference evidence="2 3" key="1">
    <citation type="submission" date="2019-02" db="EMBL/GenBank/DDBJ databases">
        <title>Genome of a new Bacteroidetes strain.</title>
        <authorList>
            <person name="Pitt A."/>
        </authorList>
    </citation>
    <scope>NUCLEOTIDE SEQUENCE [LARGE SCALE GENOMIC DNA]</scope>
    <source>
        <strain evidence="2 3">103A-SOEBACH</strain>
    </source>
</reference>
<dbReference type="Pfam" id="PF00535">
    <property type="entry name" value="Glycos_transf_2"/>
    <property type="match status" value="1"/>
</dbReference>
<protein>
    <submittedName>
        <fullName evidence="2">Glycosyltransferase</fullName>
    </submittedName>
</protein>
<dbReference type="GO" id="GO:0016740">
    <property type="term" value="F:transferase activity"/>
    <property type="evidence" value="ECO:0007669"/>
    <property type="project" value="UniProtKB-KW"/>
</dbReference>
<feature type="domain" description="Glycosyltransferase 2-like" evidence="1">
    <location>
        <begin position="4"/>
        <end position="134"/>
    </location>
</feature>
<dbReference type="AlphaFoldDB" id="A0A4Q9BHE7"/>
<evidence type="ECO:0000313" key="3">
    <source>
        <dbReference type="Proteomes" id="UP000293583"/>
    </source>
</evidence>
<dbReference type="InterPro" id="IPR029044">
    <property type="entry name" value="Nucleotide-diphossugar_trans"/>
</dbReference>
<dbReference type="SUPFAM" id="SSF53448">
    <property type="entry name" value="Nucleotide-diphospho-sugar transferases"/>
    <property type="match status" value="1"/>
</dbReference>
<dbReference type="PANTHER" id="PTHR43685">
    <property type="entry name" value="GLYCOSYLTRANSFERASE"/>
    <property type="match status" value="1"/>
</dbReference>
<dbReference type="InterPro" id="IPR050834">
    <property type="entry name" value="Glycosyltransf_2"/>
</dbReference>
<keyword evidence="2" id="KW-0808">Transferase</keyword>
<evidence type="ECO:0000259" key="1">
    <source>
        <dbReference type="Pfam" id="PF00535"/>
    </source>
</evidence>
<dbReference type="EMBL" id="SEWY01000001">
    <property type="protein sequence ID" value="TBH75033.1"/>
    <property type="molecule type" value="Genomic_DNA"/>
</dbReference>
<dbReference type="Proteomes" id="UP000293583">
    <property type="component" value="Unassembled WGS sequence"/>
</dbReference>
<gene>
    <name evidence="2" type="ORF">EWU20_00240</name>
</gene>
<keyword evidence="3" id="KW-1185">Reference proteome</keyword>
<dbReference type="PANTHER" id="PTHR43685:SF2">
    <property type="entry name" value="GLYCOSYLTRANSFERASE 2-LIKE DOMAIN-CONTAINING PROTEIN"/>
    <property type="match status" value="1"/>
</dbReference>